<reference evidence="5 6" key="1">
    <citation type="submission" date="2019-06" db="EMBL/GenBank/DDBJ databases">
        <title>Whole genome sequence for Rhodospirillaceae sp. R148.</title>
        <authorList>
            <person name="Wang G."/>
        </authorList>
    </citation>
    <scope>NUCLEOTIDE SEQUENCE [LARGE SCALE GENOMIC DNA]</scope>
    <source>
        <strain evidence="5 6">R148</strain>
    </source>
</reference>
<dbReference type="EMBL" id="VHSH01000006">
    <property type="protein sequence ID" value="TQV78417.1"/>
    <property type="molecule type" value="Genomic_DNA"/>
</dbReference>
<proteinExistence type="inferred from homology"/>
<dbReference type="PIRSF" id="PIRSF006779">
    <property type="entry name" value="UCP006779"/>
    <property type="match status" value="1"/>
</dbReference>
<accession>A0A545TMF3</accession>
<comment type="similarity">
    <text evidence="2">Belongs to the SAM hydrolase / SAM-dependent halogenase family.</text>
</comment>
<sequence length="240" mass="25452">MFVLFTDFGLEGPYSGQVKAVLHQGAPARPVIDLFADAPAFDPRASAYLLAAYSTGFPAGSIFLAVVDPGVGSDRAPVILEADGHSFIGPDNGILDLVARRAEMSRYREILWRPERLSASFHGRDLFAPVAVMLARGDPVNTQDLDGTARPGATWPNDLAEIVYIDCYGNAMTGLRASEVPAQARLTLAGMQIAAARTFSDVPAGKAFWYENANGLVEIAVNGGHAAERLGLAVGTALSY</sequence>
<dbReference type="InterPro" id="IPR023228">
    <property type="entry name" value="SAM_OH_AdoTrfase_N_sf"/>
</dbReference>
<evidence type="ECO:0000256" key="1">
    <source>
        <dbReference type="ARBA" id="ARBA00022691"/>
    </source>
</evidence>
<dbReference type="InterPro" id="IPR002747">
    <property type="entry name" value="SAM_OH_AdoTrfase"/>
</dbReference>
<evidence type="ECO:0000259" key="3">
    <source>
        <dbReference type="Pfam" id="PF01887"/>
    </source>
</evidence>
<feature type="domain" description="S-adenosyl-l-methionine hydroxide adenosyltransferase N-terminal" evidence="3">
    <location>
        <begin position="3"/>
        <end position="141"/>
    </location>
</feature>
<gene>
    <name evidence="5" type="ORF">FKG95_17785</name>
</gene>
<keyword evidence="1" id="KW-0949">S-adenosyl-L-methionine</keyword>
<dbReference type="Proteomes" id="UP000315252">
    <property type="component" value="Unassembled WGS sequence"/>
</dbReference>
<feature type="domain" description="S-adenosyl-l-methionine hydroxide adenosyltransferase C-terminal" evidence="4">
    <location>
        <begin position="160"/>
        <end position="237"/>
    </location>
</feature>
<dbReference type="Pfam" id="PF20257">
    <property type="entry name" value="SAM_HAT_C"/>
    <property type="match status" value="1"/>
</dbReference>
<evidence type="ECO:0000259" key="4">
    <source>
        <dbReference type="Pfam" id="PF20257"/>
    </source>
</evidence>
<dbReference type="Gene3D" id="2.40.30.90">
    <property type="entry name" value="Bacterial fluorinating enzyme like"/>
    <property type="match status" value="1"/>
</dbReference>
<protein>
    <submittedName>
        <fullName evidence="5">SAM-dependent chlorinase/fluorinase</fullName>
    </submittedName>
</protein>
<dbReference type="InterPro" id="IPR023227">
    <property type="entry name" value="SAM_OH_AdoTrfase_C_sf"/>
</dbReference>
<dbReference type="InterPro" id="IPR046469">
    <property type="entry name" value="SAM_HAT_N"/>
</dbReference>
<dbReference type="Gene3D" id="3.40.50.10790">
    <property type="entry name" value="S-adenosyl-l-methionine hydroxide adenosyltransferase, N-terminal"/>
    <property type="match status" value="1"/>
</dbReference>
<dbReference type="SUPFAM" id="SSF101852">
    <property type="entry name" value="Bacterial fluorinating enzyme, C-terminal domain"/>
    <property type="match status" value="1"/>
</dbReference>
<dbReference type="PANTHER" id="PTHR35092">
    <property type="entry name" value="CHLORINASE MJ1651"/>
    <property type="match status" value="1"/>
</dbReference>
<name>A0A545TMF3_9PROT</name>
<dbReference type="AlphaFoldDB" id="A0A545TMF3"/>
<dbReference type="PANTHER" id="PTHR35092:SF1">
    <property type="entry name" value="CHLORINASE MJ1651"/>
    <property type="match status" value="1"/>
</dbReference>
<evidence type="ECO:0000313" key="6">
    <source>
        <dbReference type="Proteomes" id="UP000315252"/>
    </source>
</evidence>
<dbReference type="InterPro" id="IPR046470">
    <property type="entry name" value="SAM_HAT_C"/>
</dbReference>
<evidence type="ECO:0000256" key="2">
    <source>
        <dbReference type="ARBA" id="ARBA00024035"/>
    </source>
</evidence>
<dbReference type="Pfam" id="PF01887">
    <property type="entry name" value="SAM_HAT_N"/>
    <property type="match status" value="1"/>
</dbReference>
<keyword evidence="6" id="KW-1185">Reference proteome</keyword>
<comment type="caution">
    <text evidence="5">The sequence shown here is derived from an EMBL/GenBank/DDBJ whole genome shotgun (WGS) entry which is preliminary data.</text>
</comment>
<organism evidence="5 6">
    <name type="scientific">Denitrobaculum tricleocarpae</name>
    <dbReference type="NCBI Taxonomy" id="2591009"/>
    <lineage>
        <taxon>Bacteria</taxon>
        <taxon>Pseudomonadati</taxon>
        <taxon>Pseudomonadota</taxon>
        <taxon>Alphaproteobacteria</taxon>
        <taxon>Rhodospirillales</taxon>
        <taxon>Rhodospirillaceae</taxon>
        <taxon>Denitrobaculum</taxon>
    </lineage>
</organism>
<dbReference type="SUPFAM" id="SSF102522">
    <property type="entry name" value="Bacterial fluorinating enzyme, N-terminal domain"/>
    <property type="match status" value="1"/>
</dbReference>
<dbReference type="RefSeq" id="WP_142897751.1">
    <property type="nucleotide sequence ID" value="NZ_ML660057.1"/>
</dbReference>
<dbReference type="OrthoDB" id="9792195at2"/>
<evidence type="ECO:0000313" key="5">
    <source>
        <dbReference type="EMBL" id="TQV78417.1"/>
    </source>
</evidence>